<sequence length="66" mass="7703">MNTIFGKRKTLAELLRENKRMLDNSTKEIERERQALQTQEKKLITEIKKTAKQGQMGVKVMAKDLI</sequence>
<name>A0ABC8L1E5_ERUVS</name>
<comment type="caution">
    <text evidence="2">The sequence shown here is derived from an EMBL/GenBank/DDBJ whole genome shotgun (WGS) entry which is preliminary data.</text>
</comment>
<evidence type="ECO:0000313" key="2">
    <source>
        <dbReference type="EMBL" id="CAH8369250.1"/>
    </source>
</evidence>
<keyword evidence="3" id="KW-1185">Reference proteome</keyword>
<dbReference type="PANTHER" id="PTHR10476">
    <property type="entry name" value="CHARGED MULTIVESICULAR BODY PROTEIN"/>
    <property type="match status" value="1"/>
</dbReference>
<feature type="coiled-coil region" evidence="1">
    <location>
        <begin position="12"/>
        <end position="46"/>
    </location>
</feature>
<dbReference type="InterPro" id="IPR005024">
    <property type="entry name" value="Snf7_fam"/>
</dbReference>
<reference evidence="2 3" key="1">
    <citation type="submission" date="2022-03" db="EMBL/GenBank/DDBJ databases">
        <authorList>
            <person name="Macdonald S."/>
            <person name="Ahmed S."/>
            <person name="Newling K."/>
        </authorList>
    </citation>
    <scope>NUCLEOTIDE SEQUENCE [LARGE SCALE GENOMIC DNA]</scope>
</reference>
<protein>
    <submittedName>
        <fullName evidence="2">Uncharacterized protein</fullName>
    </submittedName>
</protein>
<keyword evidence="1" id="KW-0175">Coiled coil</keyword>
<dbReference type="AlphaFoldDB" id="A0ABC8L1E5"/>
<organism evidence="2 3">
    <name type="scientific">Eruca vesicaria subsp. sativa</name>
    <name type="common">Garden rocket</name>
    <name type="synonym">Eruca sativa</name>
    <dbReference type="NCBI Taxonomy" id="29727"/>
    <lineage>
        <taxon>Eukaryota</taxon>
        <taxon>Viridiplantae</taxon>
        <taxon>Streptophyta</taxon>
        <taxon>Embryophyta</taxon>
        <taxon>Tracheophyta</taxon>
        <taxon>Spermatophyta</taxon>
        <taxon>Magnoliopsida</taxon>
        <taxon>eudicotyledons</taxon>
        <taxon>Gunneridae</taxon>
        <taxon>Pentapetalae</taxon>
        <taxon>rosids</taxon>
        <taxon>malvids</taxon>
        <taxon>Brassicales</taxon>
        <taxon>Brassicaceae</taxon>
        <taxon>Brassiceae</taxon>
        <taxon>Eruca</taxon>
    </lineage>
</organism>
<accession>A0ABC8L1E5</accession>
<evidence type="ECO:0000313" key="3">
    <source>
        <dbReference type="Proteomes" id="UP001642260"/>
    </source>
</evidence>
<dbReference type="EMBL" id="CAKOAT010418487">
    <property type="protein sequence ID" value="CAH8369250.1"/>
    <property type="molecule type" value="Genomic_DNA"/>
</dbReference>
<dbReference type="Gene3D" id="6.10.140.1230">
    <property type="match status" value="1"/>
</dbReference>
<gene>
    <name evidence="2" type="ORF">ERUC_LOCUS31101</name>
</gene>
<proteinExistence type="predicted"/>
<dbReference type="Proteomes" id="UP001642260">
    <property type="component" value="Unassembled WGS sequence"/>
</dbReference>
<evidence type="ECO:0000256" key="1">
    <source>
        <dbReference type="SAM" id="Coils"/>
    </source>
</evidence>